<feature type="region of interest" description="Disordered" evidence="1">
    <location>
        <begin position="39"/>
        <end position="78"/>
    </location>
</feature>
<accession>A0A1I7RP18</accession>
<dbReference type="AlphaFoldDB" id="A0A1I7RP18"/>
<feature type="compositionally biased region" description="Basic and acidic residues" evidence="1">
    <location>
        <begin position="48"/>
        <end position="66"/>
    </location>
</feature>
<sequence length="108" mass="12011">MKTTRKFRHLNKRSSLFTKNKFSHFARVFAETTGREMSAPGILSKGSASKDAHVKIDAPEQTKRTNEAPPAPNQVTAPKVDFVIKDEVELLRAGIMNKHGEHVKGQGK</sequence>
<evidence type="ECO:0000313" key="3">
    <source>
        <dbReference type="WBParaSite" id="BXY_0245800.1"/>
    </source>
</evidence>
<reference evidence="3" key="1">
    <citation type="submission" date="2016-11" db="UniProtKB">
        <authorList>
            <consortium name="WormBaseParasite"/>
        </authorList>
    </citation>
    <scope>IDENTIFICATION</scope>
</reference>
<organism evidence="2 3">
    <name type="scientific">Bursaphelenchus xylophilus</name>
    <name type="common">Pinewood nematode worm</name>
    <name type="synonym">Aphelenchoides xylophilus</name>
    <dbReference type="NCBI Taxonomy" id="6326"/>
    <lineage>
        <taxon>Eukaryota</taxon>
        <taxon>Metazoa</taxon>
        <taxon>Ecdysozoa</taxon>
        <taxon>Nematoda</taxon>
        <taxon>Chromadorea</taxon>
        <taxon>Rhabditida</taxon>
        <taxon>Tylenchina</taxon>
        <taxon>Tylenchomorpha</taxon>
        <taxon>Aphelenchoidea</taxon>
        <taxon>Aphelenchoididae</taxon>
        <taxon>Bursaphelenchus</taxon>
    </lineage>
</organism>
<dbReference type="Proteomes" id="UP000095284">
    <property type="component" value="Unplaced"/>
</dbReference>
<evidence type="ECO:0000256" key="1">
    <source>
        <dbReference type="SAM" id="MobiDB-lite"/>
    </source>
</evidence>
<proteinExistence type="predicted"/>
<evidence type="ECO:0000313" key="2">
    <source>
        <dbReference type="Proteomes" id="UP000095284"/>
    </source>
</evidence>
<protein>
    <submittedName>
        <fullName evidence="3">Uncharacterized protein</fullName>
    </submittedName>
</protein>
<name>A0A1I7RP18_BURXY</name>
<dbReference type="WBParaSite" id="BXY_0245800.1">
    <property type="protein sequence ID" value="BXY_0245800.1"/>
    <property type="gene ID" value="BXY_0245800"/>
</dbReference>